<reference evidence="1 2" key="1">
    <citation type="submission" date="2020-08" db="EMBL/GenBank/DDBJ databases">
        <title>Stenotrophomonas sp. W1S232.</title>
        <authorList>
            <person name="Deng Y."/>
        </authorList>
    </citation>
    <scope>NUCLEOTIDE SEQUENCE [LARGE SCALE GENOMIC DNA]</scope>
    <source>
        <strain evidence="1 2">W1S232</strain>
    </source>
</reference>
<evidence type="ECO:0000313" key="1">
    <source>
        <dbReference type="EMBL" id="MBB1117361.1"/>
    </source>
</evidence>
<sequence length="59" mass="6325">MSPASLPRHQHGAATVEYCIVAALAALVLLARPNVIAELINALRDAYTSFTYALSLGWL</sequence>
<dbReference type="AlphaFoldDB" id="A0A7W3YUV2"/>
<dbReference type="RefSeq" id="WP_182622403.1">
    <property type="nucleotide sequence ID" value="NZ_JACIUV010000004.1"/>
</dbReference>
<accession>A0A7W3YUV2</accession>
<dbReference type="Proteomes" id="UP000550609">
    <property type="component" value="Unassembled WGS sequence"/>
</dbReference>
<name>A0A7W3YUV2_9GAMM</name>
<organism evidence="1 2">
    <name type="scientific">Stenotrophomonas koreensis</name>
    <dbReference type="NCBI Taxonomy" id="266128"/>
    <lineage>
        <taxon>Bacteria</taxon>
        <taxon>Pseudomonadati</taxon>
        <taxon>Pseudomonadota</taxon>
        <taxon>Gammaproteobacteria</taxon>
        <taxon>Lysobacterales</taxon>
        <taxon>Lysobacteraceae</taxon>
        <taxon>Stenotrophomonas</taxon>
    </lineage>
</organism>
<protein>
    <submittedName>
        <fullName evidence="1">Uncharacterized protein</fullName>
    </submittedName>
</protein>
<gene>
    <name evidence="1" type="ORF">H4O09_09910</name>
</gene>
<dbReference type="EMBL" id="JACIUV010000004">
    <property type="protein sequence ID" value="MBB1117361.1"/>
    <property type="molecule type" value="Genomic_DNA"/>
</dbReference>
<proteinExistence type="predicted"/>
<comment type="caution">
    <text evidence="1">The sequence shown here is derived from an EMBL/GenBank/DDBJ whole genome shotgun (WGS) entry which is preliminary data.</text>
</comment>
<evidence type="ECO:0000313" key="2">
    <source>
        <dbReference type="Proteomes" id="UP000550609"/>
    </source>
</evidence>